<comment type="caution">
    <text evidence="4">The sequence shown here is derived from an EMBL/GenBank/DDBJ whole genome shotgun (WGS) entry which is preliminary data.</text>
</comment>
<dbReference type="Pfam" id="PF24681">
    <property type="entry name" value="Kelch_KLHDC2_KLHL20_DRC7"/>
    <property type="match status" value="1"/>
</dbReference>
<keyword evidence="3" id="KW-0732">Signal</keyword>
<dbReference type="SUPFAM" id="SSF117281">
    <property type="entry name" value="Kelch motif"/>
    <property type="match status" value="1"/>
</dbReference>
<evidence type="ECO:0008006" key="6">
    <source>
        <dbReference type="Google" id="ProtNLM"/>
    </source>
</evidence>
<dbReference type="InterPro" id="IPR037293">
    <property type="entry name" value="Gal_Oxidase_central_sf"/>
</dbReference>
<dbReference type="InterPro" id="IPR006652">
    <property type="entry name" value="Kelch_1"/>
</dbReference>
<dbReference type="Gene3D" id="2.120.10.80">
    <property type="entry name" value="Kelch-type beta propeller"/>
    <property type="match status" value="1"/>
</dbReference>
<dbReference type="InterPro" id="IPR015915">
    <property type="entry name" value="Kelch-typ_b-propeller"/>
</dbReference>
<keyword evidence="2" id="KW-0677">Repeat</keyword>
<dbReference type="PANTHER" id="PTHR46344:SF27">
    <property type="entry name" value="KELCH REPEAT SUPERFAMILY PROTEIN"/>
    <property type="match status" value="1"/>
</dbReference>
<dbReference type="Gene3D" id="2.130.10.80">
    <property type="entry name" value="Galactose oxidase/kelch, beta-propeller"/>
    <property type="match status" value="1"/>
</dbReference>
<evidence type="ECO:0000256" key="3">
    <source>
        <dbReference type="SAM" id="SignalP"/>
    </source>
</evidence>
<evidence type="ECO:0000256" key="1">
    <source>
        <dbReference type="ARBA" id="ARBA00022441"/>
    </source>
</evidence>
<protein>
    <recommendedName>
        <fullName evidence="6">Galactose oxidase</fullName>
    </recommendedName>
</protein>
<dbReference type="Proteomes" id="UP000663882">
    <property type="component" value="Unassembled WGS sequence"/>
</dbReference>
<dbReference type="OrthoDB" id="45365at2759"/>
<proteinExistence type="predicted"/>
<feature type="signal peptide" evidence="3">
    <location>
        <begin position="1"/>
        <end position="22"/>
    </location>
</feature>
<sequence>MIGITNHYFILILLSIIVQVKSQICQEFAQYDKCSTNNACGCFHMTDVGNIGMCGFLEIDCSQVKPCNSSNNACNLSDSICVRHPRCNDLPLCYPLSMIDQRICPSIKKWINTGKMNYARYMHKASILSNGQVLIMGGIGDRAIALKSAELYNSSTKTWTMTGNMSYTRFGHTASVLTNGKVLVTGGDGHSQYLNTAELYDPLTETWTNTGNMNYPRYLHTATVLPNGKVLVTGGWMGDYLNNSELYDPLTETWTIAGVINNSLSYHTASMLKNGKVLISGGVDPKSIALNSSVLYDPST</sequence>
<reference evidence="4" key="1">
    <citation type="submission" date="2021-02" db="EMBL/GenBank/DDBJ databases">
        <authorList>
            <person name="Nowell W R."/>
        </authorList>
    </citation>
    <scope>NUCLEOTIDE SEQUENCE</scope>
</reference>
<name>A0A814PI93_9BILA</name>
<dbReference type="SMART" id="SM00612">
    <property type="entry name" value="Kelch"/>
    <property type="match status" value="3"/>
</dbReference>
<evidence type="ECO:0000256" key="2">
    <source>
        <dbReference type="ARBA" id="ARBA00022737"/>
    </source>
</evidence>
<dbReference type="PANTHER" id="PTHR46344">
    <property type="entry name" value="OS02G0202900 PROTEIN"/>
    <property type="match status" value="1"/>
</dbReference>
<dbReference type="AlphaFoldDB" id="A0A814PI93"/>
<organism evidence="4 5">
    <name type="scientific">Rotaria sordida</name>
    <dbReference type="NCBI Taxonomy" id="392033"/>
    <lineage>
        <taxon>Eukaryota</taxon>
        <taxon>Metazoa</taxon>
        <taxon>Spiralia</taxon>
        <taxon>Gnathifera</taxon>
        <taxon>Rotifera</taxon>
        <taxon>Eurotatoria</taxon>
        <taxon>Bdelloidea</taxon>
        <taxon>Philodinida</taxon>
        <taxon>Philodinidae</taxon>
        <taxon>Rotaria</taxon>
    </lineage>
</organism>
<gene>
    <name evidence="4" type="ORF">RFH988_LOCUS19497</name>
</gene>
<keyword evidence="1" id="KW-0880">Kelch repeat</keyword>
<evidence type="ECO:0000313" key="5">
    <source>
        <dbReference type="Proteomes" id="UP000663882"/>
    </source>
</evidence>
<dbReference type="EMBL" id="CAJNOO010001144">
    <property type="protein sequence ID" value="CAF1104551.1"/>
    <property type="molecule type" value="Genomic_DNA"/>
</dbReference>
<feature type="chain" id="PRO_5032701722" description="Galactose oxidase" evidence="3">
    <location>
        <begin position="23"/>
        <end position="300"/>
    </location>
</feature>
<evidence type="ECO:0000313" key="4">
    <source>
        <dbReference type="EMBL" id="CAF1104551.1"/>
    </source>
</evidence>
<accession>A0A814PI93</accession>